<evidence type="ECO:0000259" key="14">
    <source>
        <dbReference type="PROSITE" id="PS50885"/>
    </source>
</evidence>
<evidence type="ECO:0000256" key="8">
    <source>
        <dbReference type="ARBA" id="ARBA00022989"/>
    </source>
</evidence>
<reference evidence="16" key="1">
    <citation type="submission" date="2016-10" db="EMBL/GenBank/DDBJ databases">
        <authorList>
            <person name="Varghese N."/>
            <person name="Submissions S."/>
        </authorList>
    </citation>
    <scope>NUCLEOTIDE SEQUENCE [LARGE SCALE GENOMIC DNA]</scope>
    <source>
        <strain evidence="16">DSM 173</strain>
    </source>
</reference>
<evidence type="ECO:0000256" key="10">
    <source>
        <dbReference type="ARBA" id="ARBA00023136"/>
    </source>
</evidence>
<proteinExistence type="predicted"/>
<dbReference type="Pfam" id="PF00672">
    <property type="entry name" value="HAMP"/>
    <property type="match status" value="1"/>
</dbReference>
<dbReference type="SUPFAM" id="SSF55874">
    <property type="entry name" value="ATPase domain of HSP90 chaperone/DNA topoisomerase II/histidine kinase"/>
    <property type="match status" value="1"/>
</dbReference>
<dbReference type="InterPro" id="IPR003594">
    <property type="entry name" value="HATPase_dom"/>
</dbReference>
<keyword evidence="4" id="KW-0597">Phosphoprotein</keyword>
<dbReference type="Gene3D" id="1.10.287.130">
    <property type="match status" value="1"/>
</dbReference>
<dbReference type="SMART" id="SM00387">
    <property type="entry name" value="HATPase_c"/>
    <property type="match status" value="1"/>
</dbReference>
<comment type="subcellular location">
    <subcellularLocation>
        <location evidence="2">Membrane</location>
    </subcellularLocation>
</comment>
<evidence type="ECO:0000256" key="4">
    <source>
        <dbReference type="ARBA" id="ARBA00022553"/>
    </source>
</evidence>
<keyword evidence="6 12" id="KW-0812">Transmembrane</keyword>
<dbReference type="PANTHER" id="PTHR45436:SF5">
    <property type="entry name" value="SENSOR HISTIDINE KINASE TRCS"/>
    <property type="match status" value="1"/>
</dbReference>
<dbReference type="SUPFAM" id="SSF47384">
    <property type="entry name" value="Homodimeric domain of signal transducing histidine kinase"/>
    <property type="match status" value="1"/>
</dbReference>
<keyword evidence="7 15" id="KW-0418">Kinase</keyword>
<evidence type="ECO:0000256" key="6">
    <source>
        <dbReference type="ARBA" id="ARBA00022692"/>
    </source>
</evidence>
<protein>
    <recommendedName>
        <fullName evidence="3">histidine kinase</fullName>
        <ecNumber evidence="3">2.7.13.3</ecNumber>
    </recommendedName>
</protein>
<dbReference type="InterPro" id="IPR036097">
    <property type="entry name" value="HisK_dim/P_sf"/>
</dbReference>
<dbReference type="GO" id="GO:0000155">
    <property type="term" value="F:phosphorelay sensor kinase activity"/>
    <property type="evidence" value="ECO:0007669"/>
    <property type="project" value="InterPro"/>
</dbReference>
<dbReference type="GO" id="GO:0005886">
    <property type="term" value="C:plasma membrane"/>
    <property type="evidence" value="ECO:0007669"/>
    <property type="project" value="TreeGrafter"/>
</dbReference>
<feature type="region of interest" description="Disordered" evidence="11">
    <location>
        <begin position="87"/>
        <end position="108"/>
    </location>
</feature>
<dbReference type="PANTHER" id="PTHR45436">
    <property type="entry name" value="SENSOR HISTIDINE KINASE YKOH"/>
    <property type="match status" value="1"/>
</dbReference>
<keyword evidence="5" id="KW-0808">Transferase</keyword>
<dbReference type="InterPro" id="IPR003661">
    <property type="entry name" value="HisK_dim/P_dom"/>
</dbReference>
<evidence type="ECO:0000256" key="2">
    <source>
        <dbReference type="ARBA" id="ARBA00004370"/>
    </source>
</evidence>
<dbReference type="InterPro" id="IPR036890">
    <property type="entry name" value="HATPase_C_sf"/>
</dbReference>
<dbReference type="Gene3D" id="6.10.340.10">
    <property type="match status" value="1"/>
</dbReference>
<feature type="domain" description="HAMP" evidence="14">
    <location>
        <begin position="214"/>
        <end position="266"/>
    </location>
</feature>
<dbReference type="Proteomes" id="UP000198672">
    <property type="component" value="Unassembled WGS sequence"/>
</dbReference>
<name>A0A1H3AVS5_ALLWA</name>
<dbReference type="SUPFAM" id="SSF158472">
    <property type="entry name" value="HAMP domain-like"/>
    <property type="match status" value="1"/>
</dbReference>
<dbReference type="InterPro" id="IPR050428">
    <property type="entry name" value="TCS_sensor_his_kinase"/>
</dbReference>
<sequence length="490" mass="54139">MGVMRLSIHSKVFLTLLLACVVVLAGSLAFVQWSFQRGLVEFADAREQERIARISERLIDIHQREGSWRALIADRQLWLYALHGGRERRPDATGASERGPHGMRDLGANQRVWPPQRWLDRLQQRERPAPLELRLMLLDAQGDVLYGRPELLADTRRYPLLIDGRRIGELALRPGSPVPESAELRFRATLVDRLWIIALAMLLLAAALAYPLSSRLVRPVRDFQDVARRLAAGDFSARVPAHGGDELARLGQDINALAAALERNEQARRRWAADISHELRTPLALLRAELEALQDGVRPFNREALDALHGDLVRLSRLVDDLYELTTTDMGALGYRFAATDMAELLGGDVDAFARAFHDAGLTLEYTNALEAPVFIQADAQRLSQLFRNLLGNSLKYTDAGGGLWIQLGREAGLLVIDFQDSAPAVPAESLPRLFERLYRVEGSRNRHTGGAGLGLAIACNVVEAHGGSITAAAAPQGGLWIRVMVPVGC</sequence>
<keyword evidence="16" id="KW-1185">Reference proteome</keyword>
<dbReference type="SMART" id="SM00304">
    <property type="entry name" value="HAMP"/>
    <property type="match status" value="1"/>
</dbReference>
<feature type="transmembrane region" description="Helical" evidence="12">
    <location>
        <begin position="194"/>
        <end position="212"/>
    </location>
</feature>
<gene>
    <name evidence="15" type="ORF">SAMN05421644_101131</name>
</gene>
<dbReference type="Gene3D" id="3.30.565.10">
    <property type="entry name" value="Histidine kinase-like ATPase, C-terminal domain"/>
    <property type="match status" value="1"/>
</dbReference>
<dbReference type="Pfam" id="PF00512">
    <property type="entry name" value="HisKA"/>
    <property type="match status" value="1"/>
</dbReference>
<organism evidence="15 16">
    <name type="scientific">Allochromatium warmingii</name>
    <name type="common">Chromatium warmingii</name>
    <dbReference type="NCBI Taxonomy" id="61595"/>
    <lineage>
        <taxon>Bacteria</taxon>
        <taxon>Pseudomonadati</taxon>
        <taxon>Pseudomonadota</taxon>
        <taxon>Gammaproteobacteria</taxon>
        <taxon>Chromatiales</taxon>
        <taxon>Chromatiaceae</taxon>
        <taxon>Allochromatium</taxon>
    </lineage>
</organism>
<dbReference type="PROSITE" id="PS50885">
    <property type="entry name" value="HAMP"/>
    <property type="match status" value="1"/>
</dbReference>
<evidence type="ECO:0000259" key="13">
    <source>
        <dbReference type="PROSITE" id="PS50109"/>
    </source>
</evidence>
<evidence type="ECO:0000313" key="16">
    <source>
        <dbReference type="Proteomes" id="UP000198672"/>
    </source>
</evidence>
<dbReference type="CDD" id="cd06225">
    <property type="entry name" value="HAMP"/>
    <property type="match status" value="1"/>
</dbReference>
<dbReference type="InterPro" id="IPR003660">
    <property type="entry name" value="HAMP_dom"/>
</dbReference>
<evidence type="ECO:0000256" key="3">
    <source>
        <dbReference type="ARBA" id="ARBA00012438"/>
    </source>
</evidence>
<dbReference type="SMART" id="SM00388">
    <property type="entry name" value="HisKA"/>
    <property type="match status" value="1"/>
</dbReference>
<dbReference type="InterPro" id="IPR005467">
    <property type="entry name" value="His_kinase_dom"/>
</dbReference>
<dbReference type="PRINTS" id="PR00344">
    <property type="entry name" value="BCTRLSENSOR"/>
</dbReference>
<evidence type="ECO:0000256" key="11">
    <source>
        <dbReference type="SAM" id="MobiDB-lite"/>
    </source>
</evidence>
<evidence type="ECO:0000256" key="9">
    <source>
        <dbReference type="ARBA" id="ARBA00023012"/>
    </source>
</evidence>
<dbReference type="AlphaFoldDB" id="A0A1H3AVS5"/>
<accession>A0A1H3AVS5</accession>
<feature type="domain" description="Histidine kinase" evidence="13">
    <location>
        <begin position="274"/>
        <end position="490"/>
    </location>
</feature>
<dbReference type="EC" id="2.7.13.3" evidence="3"/>
<evidence type="ECO:0000256" key="1">
    <source>
        <dbReference type="ARBA" id="ARBA00000085"/>
    </source>
</evidence>
<evidence type="ECO:0000256" key="7">
    <source>
        <dbReference type="ARBA" id="ARBA00022777"/>
    </source>
</evidence>
<dbReference type="EMBL" id="FNOW01000001">
    <property type="protein sequence ID" value="SDX33753.1"/>
    <property type="molecule type" value="Genomic_DNA"/>
</dbReference>
<dbReference type="PROSITE" id="PS50109">
    <property type="entry name" value="HIS_KIN"/>
    <property type="match status" value="1"/>
</dbReference>
<dbReference type="InterPro" id="IPR004358">
    <property type="entry name" value="Sig_transdc_His_kin-like_C"/>
</dbReference>
<dbReference type="CDD" id="cd00082">
    <property type="entry name" value="HisKA"/>
    <property type="match status" value="1"/>
</dbReference>
<evidence type="ECO:0000313" key="15">
    <source>
        <dbReference type="EMBL" id="SDX33753.1"/>
    </source>
</evidence>
<dbReference type="STRING" id="61595.SAMN05421644_101131"/>
<keyword evidence="9" id="KW-0902">Two-component regulatory system</keyword>
<keyword evidence="8 12" id="KW-1133">Transmembrane helix</keyword>
<comment type="catalytic activity">
    <reaction evidence="1">
        <text>ATP + protein L-histidine = ADP + protein N-phospho-L-histidine.</text>
        <dbReference type="EC" id="2.7.13.3"/>
    </reaction>
</comment>
<evidence type="ECO:0000256" key="5">
    <source>
        <dbReference type="ARBA" id="ARBA00022679"/>
    </source>
</evidence>
<evidence type="ECO:0000256" key="12">
    <source>
        <dbReference type="SAM" id="Phobius"/>
    </source>
</evidence>
<keyword evidence="10 12" id="KW-0472">Membrane</keyword>
<dbReference type="Pfam" id="PF02518">
    <property type="entry name" value="HATPase_c"/>
    <property type="match status" value="1"/>
</dbReference>